<dbReference type="Proteomes" id="UP000320461">
    <property type="component" value="Unassembled WGS sequence"/>
</dbReference>
<evidence type="ECO:0000256" key="1">
    <source>
        <dbReference type="ARBA" id="ARBA00023015"/>
    </source>
</evidence>
<dbReference type="InterPro" id="IPR001845">
    <property type="entry name" value="HTH_ArsR_DNA-bd_dom"/>
</dbReference>
<evidence type="ECO:0000256" key="3">
    <source>
        <dbReference type="ARBA" id="ARBA00023163"/>
    </source>
</evidence>
<dbReference type="Gene3D" id="1.10.10.10">
    <property type="entry name" value="Winged helix-like DNA-binding domain superfamily/Winged helix DNA-binding domain"/>
    <property type="match status" value="1"/>
</dbReference>
<protein>
    <submittedName>
        <fullName evidence="6">Transcriptional regulator</fullName>
    </submittedName>
</protein>
<proteinExistence type="predicted"/>
<organism evidence="6 7">
    <name type="scientific">Cellulomonas gelida</name>
    <dbReference type="NCBI Taxonomy" id="1712"/>
    <lineage>
        <taxon>Bacteria</taxon>
        <taxon>Bacillati</taxon>
        <taxon>Actinomycetota</taxon>
        <taxon>Actinomycetes</taxon>
        <taxon>Micrococcales</taxon>
        <taxon>Cellulomonadaceae</taxon>
        <taxon>Cellulomonas</taxon>
    </lineage>
</organism>
<evidence type="ECO:0000313" key="7">
    <source>
        <dbReference type="Proteomes" id="UP000320461"/>
    </source>
</evidence>
<keyword evidence="1" id="KW-0805">Transcription regulation</keyword>
<dbReference type="PANTHER" id="PTHR33154:SF33">
    <property type="entry name" value="TRANSCRIPTIONAL REPRESSOR SDPR"/>
    <property type="match status" value="1"/>
</dbReference>
<keyword evidence="2" id="KW-0238">DNA-binding</keyword>
<evidence type="ECO:0000256" key="2">
    <source>
        <dbReference type="ARBA" id="ARBA00023125"/>
    </source>
</evidence>
<dbReference type="NCBIfam" id="NF033788">
    <property type="entry name" value="HTH_metalloreg"/>
    <property type="match status" value="1"/>
</dbReference>
<dbReference type="PRINTS" id="PR00778">
    <property type="entry name" value="HTHARSR"/>
</dbReference>
<name>A0A4Y3KQ00_9CELL</name>
<dbReference type="InterPro" id="IPR051081">
    <property type="entry name" value="HTH_MetalResp_TranReg"/>
</dbReference>
<reference evidence="6 7" key="1">
    <citation type="submission" date="2019-06" db="EMBL/GenBank/DDBJ databases">
        <title>Whole genome shotgun sequence of Cellulomonas gelida NBRC 3748.</title>
        <authorList>
            <person name="Hosoyama A."/>
            <person name="Uohara A."/>
            <person name="Ohji S."/>
            <person name="Ichikawa N."/>
        </authorList>
    </citation>
    <scope>NUCLEOTIDE SEQUENCE [LARGE SCALE GENOMIC DNA]</scope>
    <source>
        <strain evidence="6 7">NBRC 3748</strain>
    </source>
</reference>
<dbReference type="InterPro" id="IPR036388">
    <property type="entry name" value="WH-like_DNA-bd_sf"/>
</dbReference>
<evidence type="ECO:0000259" key="5">
    <source>
        <dbReference type="SMART" id="SM00418"/>
    </source>
</evidence>
<dbReference type="Pfam" id="PF12840">
    <property type="entry name" value="HTH_20"/>
    <property type="match status" value="1"/>
</dbReference>
<dbReference type="GO" id="GO:0003677">
    <property type="term" value="F:DNA binding"/>
    <property type="evidence" value="ECO:0007669"/>
    <property type="project" value="UniProtKB-KW"/>
</dbReference>
<feature type="region of interest" description="Disordered" evidence="4">
    <location>
        <begin position="117"/>
        <end position="137"/>
    </location>
</feature>
<dbReference type="CDD" id="cd00090">
    <property type="entry name" value="HTH_ARSR"/>
    <property type="match status" value="1"/>
</dbReference>
<evidence type="ECO:0000256" key="4">
    <source>
        <dbReference type="SAM" id="MobiDB-lite"/>
    </source>
</evidence>
<dbReference type="AlphaFoldDB" id="A0A4Y3KQ00"/>
<dbReference type="OrthoDB" id="9806976at2"/>
<accession>A0A4Y3KQ00</accession>
<sequence>MNARPLPAEAALDALGHPLRRVLLRLVAAQEQSVGELVHRVQPVRPVSQPAVSQHLGVLREAGLLTVRTEGTRRIHGLDHEGLADVRAWLDELVDPLAPLAQPLDALATEVARGRRARRVSQHGAPGQDAQRLTGSA</sequence>
<dbReference type="InterPro" id="IPR011991">
    <property type="entry name" value="ArsR-like_HTH"/>
</dbReference>
<dbReference type="RefSeq" id="WP_141371013.1">
    <property type="nucleotide sequence ID" value="NZ_BJLQ01000024.1"/>
</dbReference>
<feature type="domain" description="HTH arsR-type" evidence="5">
    <location>
        <begin position="10"/>
        <end position="92"/>
    </location>
</feature>
<dbReference type="InterPro" id="IPR036390">
    <property type="entry name" value="WH_DNA-bd_sf"/>
</dbReference>
<dbReference type="SMART" id="SM00418">
    <property type="entry name" value="HTH_ARSR"/>
    <property type="match status" value="1"/>
</dbReference>
<keyword evidence="7" id="KW-1185">Reference proteome</keyword>
<dbReference type="GO" id="GO:0003700">
    <property type="term" value="F:DNA-binding transcription factor activity"/>
    <property type="evidence" value="ECO:0007669"/>
    <property type="project" value="InterPro"/>
</dbReference>
<gene>
    <name evidence="6" type="ORF">CGE01nite_22610</name>
</gene>
<dbReference type="SUPFAM" id="SSF46785">
    <property type="entry name" value="Winged helix' DNA-binding domain"/>
    <property type="match status" value="1"/>
</dbReference>
<keyword evidence="3" id="KW-0804">Transcription</keyword>
<comment type="caution">
    <text evidence="6">The sequence shown here is derived from an EMBL/GenBank/DDBJ whole genome shotgun (WGS) entry which is preliminary data.</text>
</comment>
<dbReference type="EMBL" id="BJLQ01000024">
    <property type="protein sequence ID" value="GEA85010.1"/>
    <property type="molecule type" value="Genomic_DNA"/>
</dbReference>
<evidence type="ECO:0000313" key="6">
    <source>
        <dbReference type="EMBL" id="GEA85010.1"/>
    </source>
</evidence>
<dbReference type="PANTHER" id="PTHR33154">
    <property type="entry name" value="TRANSCRIPTIONAL REGULATOR, ARSR FAMILY"/>
    <property type="match status" value="1"/>
</dbReference>